<sequence>MQTTATLPKTSPSVSGILLNQSWTEDYLDIIFNFFFRKLFPFEGLLLLDEAGQLIQSNPKARELCRIFQPGFKSHPSEQLSHCAEVTLPSQLTRHYESLLASQLKLPEQPFRLSEEIFLDTGVRIKLNVERVFLGRHCSPYLLVRLEDMTQTAQQQACWDAHRYRLTQREHEVWTLHLQGLSYQKMSDRLFISRDTVSKHMKSVYSKRRNVL</sequence>
<evidence type="ECO:0000313" key="2">
    <source>
        <dbReference type="EMBL" id="MBT9316483.1"/>
    </source>
</evidence>
<gene>
    <name evidence="2" type="ORF">IXB50_13720</name>
</gene>
<dbReference type="Pfam" id="PF00196">
    <property type="entry name" value="GerE"/>
    <property type="match status" value="1"/>
</dbReference>
<reference evidence="2" key="2">
    <citation type="journal article" date="2021" name="Mar. Drugs">
        <title>Genome Reduction and Secondary Metabolism of the Marine Sponge-Associated Cyanobacterium Leptothoe.</title>
        <authorList>
            <person name="Konstantinou D."/>
            <person name="Popin R.V."/>
            <person name="Fewer D.P."/>
            <person name="Sivonen K."/>
            <person name="Gkelis S."/>
        </authorList>
    </citation>
    <scope>NUCLEOTIDE SEQUENCE</scope>
    <source>
        <strain evidence="2">TAU-MAC 1115</strain>
    </source>
</reference>
<dbReference type="SUPFAM" id="SSF46894">
    <property type="entry name" value="C-terminal effector domain of the bipartite response regulators"/>
    <property type="match status" value="1"/>
</dbReference>
<accession>A0A947GK63</accession>
<dbReference type="Proteomes" id="UP000717364">
    <property type="component" value="Unassembled WGS sequence"/>
</dbReference>
<dbReference type="SMART" id="SM00421">
    <property type="entry name" value="HTH_LUXR"/>
    <property type="match status" value="1"/>
</dbReference>
<dbReference type="InterPro" id="IPR036388">
    <property type="entry name" value="WH-like_DNA-bd_sf"/>
</dbReference>
<protein>
    <submittedName>
        <fullName evidence="2">Helix-turn-helix transcriptional regulator</fullName>
    </submittedName>
</protein>
<evidence type="ECO:0000313" key="3">
    <source>
        <dbReference type="Proteomes" id="UP000717364"/>
    </source>
</evidence>
<evidence type="ECO:0000259" key="1">
    <source>
        <dbReference type="SMART" id="SM00421"/>
    </source>
</evidence>
<comment type="caution">
    <text evidence="2">The sequence shown here is derived from an EMBL/GenBank/DDBJ whole genome shotgun (WGS) entry which is preliminary data.</text>
</comment>
<dbReference type="AlphaFoldDB" id="A0A947GK63"/>
<dbReference type="EMBL" id="JADOES010000027">
    <property type="protein sequence ID" value="MBT9316483.1"/>
    <property type="molecule type" value="Genomic_DNA"/>
</dbReference>
<name>A0A947GK63_9CYAN</name>
<dbReference type="PRINTS" id="PR00038">
    <property type="entry name" value="HTHLUXR"/>
</dbReference>
<organism evidence="2 3">
    <name type="scientific">Leptothoe spongobia TAU-MAC 1115</name>
    <dbReference type="NCBI Taxonomy" id="1967444"/>
    <lineage>
        <taxon>Bacteria</taxon>
        <taxon>Bacillati</taxon>
        <taxon>Cyanobacteriota</taxon>
        <taxon>Cyanophyceae</taxon>
        <taxon>Nodosilineales</taxon>
        <taxon>Cymatolegaceae</taxon>
        <taxon>Leptothoe</taxon>
        <taxon>Leptothoe spongobia</taxon>
    </lineage>
</organism>
<dbReference type="RefSeq" id="WP_215609549.1">
    <property type="nucleotide sequence ID" value="NZ_JADOES010000027.1"/>
</dbReference>
<proteinExistence type="predicted"/>
<dbReference type="InterPro" id="IPR000792">
    <property type="entry name" value="Tscrpt_reg_LuxR_C"/>
</dbReference>
<dbReference type="GO" id="GO:0003677">
    <property type="term" value="F:DNA binding"/>
    <property type="evidence" value="ECO:0007669"/>
    <property type="project" value="InterPro"/>
</dbReference>
<reference evidence="2" key="1">
    <citation type="submission" date="2020-11" db="EMBL/GenBank/DDBJ databases">
        <authorList>
            <person name="Konstantinou D."/>
            <person name="Gkelis S."/>
            <person name="Popin R."/>
            <person name="Fewer D."/>
            <person name="Sivonen K."/>
        </authorList>
    </citation>
    <scope>NUCLEOTIDE SEQUENCE</scope>
    <source>
        <strain evidence="2">TAU-MAC 1115</strain>
    </source>
</reference>
<dbReference type="GO" id="GO:0006355">
    <property type="term" value="P:regulation of DNA-templated transcription"/>
    <property type="evidence" value="ECO:0007669"/>
    <property type="project" value="InterPro"/>
</dbReference>
<dbReference type="InterPro" id="IPR016032">
    <property type="entry name" value="Sig_transdc_resp-reg_C-effctor"/>
</dbReference>
<dbReference type="Gene3D" id="1.10.10.10">
    <property type="entry name" value="Winged helix-like DNA-binding domain superfamily/Winged helix DNA-binding domain"/>
    <property type="match status" value="1"/>
</dbReference>
<keyword evidence="3" id="KW-1185">Reference proteome</keyword>
<feature type="domain" description="HTH luxR-type" evidence="1">
    <location>
        <begin position="163"/>
        <end position="210"/>
    </location>
</feature>